<keyword evidence="2" id="KW-1185">Reference proteome</keyword>
<evidence type="ECO:0000313" key="1">
    <source>
        <dbReference type="EMBL" id="QEH36701.1"/>
    </source>
</evidence>
<protein>
    <submittedName>
        <fullName evidence="1">Uncharacterized protein</fullName>
    </submittedName>
</protein>
<name>A0A5B9W9F0_9BACT</name>
<accession>A0A5B9W9F0</accession>
<organism evidence="1 2">
    <name type="scientific">Aquisphaera giovannonii</name>
    <dbReference type="NCBI Taxonomy" id="406548"/>
    <lineage>
        <taxon>Bacteria</taxon>
        <taxon>Pseudomonadati</taxon>
        <taxon>Planctomycetota</taxon>
        <taxon>Planctomycetia</taxon>
        <taxon>Isosphaerales</taxon>
        <taxon>Isosphaeraceae</taxon>
        <taxon>Aquisphaera</taxon>
    </lineage>
</organism>
<dbReference type="KEGG" id="agv:OJF2_52860"/>
<dbReference type="EMBL" id="CP042997">
    <property type="protein sequence ID" value="QEH36701.1"/>
    <property type="molecule type" value="Genomic_DNA"/>
</dbReference>
<reference evidence="1 2" key="1">
    <citation type="submission" date="2019-08" db="EMBL/GenBank/DDBJ databases">
        <title>Deep-cultivation of Planctomycetes and their phenomic and genomic characterization uncovers novel biology.</title>
        <authorList>
            <person name="Wiegand S."/>
            <person name="Jogler M."/>
            <person name="Boedeker C."/>
            <person name="Pinto D."/>
            <person name="Vollmers J."/>
            <person name="Rivas-Marin E."/>
            <person name="Kohn T."/>
            <person name="Peeters S.H."/>
            <person name="Heuer A."/>
            <person name="Rast P."/>
            <person name="Oberbeckmann S."/>
            <person name="Bunk B."/>
            <person name="Jeske O."/>
            <person name="Meyerdierks A."/>
            <person name="Storesund J.E."/>
            <person name="Kallscheuer N."/>
            <person name="Luecker S."/>
            <person name="Lage O.M."/>
            <person name="Pohl T."/>
            <person name="Merkel B.J."/>
            <person name="Hornburger P."/>
            <person name="Mueller R.-W."/>
            <person name="Bruemmer F."/>
            <person name="Labrenz M."/>
            <person name="Spormann A.M."/>
            <person name="Op den Camp H."/>
            <person name="Overmann J."/>
            <person name="Amann R."/>
            <person name="Jetten M.S.M."/>
            <person name="Mascher T."/>
            <person name="Medema M.H."/>
            <person name="Devos D.P."/>
            <person name="Kaster A.-K."/>
            <person name="Ovreas L."/>
            <person name="Rohde M."/>
            <person name="Galperin M.Y."/>
            <person name="Jogler C."/>
        </authorList>
    </citation>
    <scope>NUCLEOTIDE SEQUENCE [LARGE SCALE GENOMIC DNA]</scope>
    <source>
        <strain evidence="1 2">OJF2</strain>
    </source>
</reference>
<gene>
    <name evidence="1" type="ORF">OJF2_52860</name>
</gene>
<dbReference type="AlphaFoldDB" id="A0A5B9W9F0"/>
<sequence length="132" mass="14909">MRRRAFRPELPGQLEDRSLASVAAGSPGHPAVFRKGMVNDIIREVHSQFLVYIRYRDPTLLREQIDRNVTLIPYSRADRLLDSIDGILHDMLRDQAAGAPRPVLKASNRTIALIRSDVVQHVKAGDLVLTLY</sequence>
<dbReference type="Proteomes" id="UP000324233">
    <property type="component" value="Chromosome"/>
</dbReference>
<evidence type="ECO:0000313" key="2">
    <source>
        <dbReference type="Proteomes" id="UP000324233"/>
    </source>
</evidence>
<dbReference type="RefSeq" id="WP_148596361.1">
    <property type="nucleotide sequence ID" value="NZ_CP042997.1"/>
</dbReference>
<proteinExistence type="predicted"/>